<organism evidence="2 3">
    <name type="scientific">Nocardioides currus</name>
    <dbReference type="NCBI Taxonomy" id="2133958"/>
    <lineage>
        <taxon>Bacteria</taxon>
        <taxon>Bacillati</taxon>
        <taxon>Actinomycetota</taxon>
        <taxon>Actinomycetes</taxon>
        <taxon>Propionibacteriales</taxon>
        <taxon>Nocardioidaceae</taxon>
        <taxon>Nocardioides</taxon>
    </lineage>
</organism>
<feature type="transmembrane region" description="Helical" evidence="1">
    <location>
        <begin position="131"/>
        <end position="154"/>
    </location>
</feature>
<reference evidence="2 3" key="1">
    <citation type="submission" date="2018-03" db="EMBL/GenBank/DDBJ databases">
        <authorList>
            <person name="Keele B.F."/>
        </authorList>
    </citation>
    <scope>NUCLEOTIDE SEQUENCE [LARGE SCALE GENOMIC DNA]</scope>
    <source>
        <strain evidence="2 3">IB-3</strain>
    </source>
</reference>
<keyword evidence="1" id="KW-1133">Transmembrane helix</keyword>
<keyword evidence="1" id="KW-0812">Transmembrane</keyword>
<feature type="transmembrane region" description="Helical" evidence="1">
    <location>
        <begin position="203"/>
        <end position="224"/>
    </location>
</feature>
<keyword evidence="1" id="KW-0472">Membrane</keyword>
<feature type="transmembrane region" description="Helical" evidence="1">
    <location>
        <begin position="644"/>
        <end position="665"/>
    </location>
</feature>
<feature type="transmembrane region" description="Helical" evidence="1">
    <location>
        <begin position="174"/>
        <end position="191"/>
    </location>
</feature>
<sequence length="779" mass="80150">MIRSLRGAWSRRGALLTLLAMTTVVVGGAVAVLGFAEAAGTSRWLTSPLLLLGAVAIPSIGRELATARREEVGLARLRGIRGPRLGAVLLAEPLLTILLGTGLGLLLGRLVVRVAGDAWLDGEPPGLGSTAAYVALATAAGSLLIVLVATWATVNEPLSVQIATRVRPRRATTLVVFASVLVIVAAGVAAFRSREVVDGKPDVLVLLGPALVGLALGQVAIWVLRIVARGATSATKGSGLAGFLATRRLSRADDLVTPVRLLVAAAVVGVLALTGASSVGDWVDDEARIAAGAPVSVPVENGAVQALALTRRLDPEGQHLMAVAVVPNETRLAERRAYVDAERFEAVAGDFYAGTVAAPAAVEVPTLAADTPDLSTTAARFTVAGRLLESDRGLTRGVAVQLSYVTGVDQGSSAEVDLRFTGDGATATGSARLPGCRDGCQITGLSVVRLFGGNDVNYFPFDPSTYRVLLTRIDVGERSLVAEGWRPDPRTVEQASLNRYRLGVVDKDQRVLANRPDGLEVMPLPDGDLPILLDAASAATPILVAGKQPSDPLDVAGDDRVLGTATRFDALPLLGAVGQLSDLPTSMVGARPTVPAAATSVVADADTPDEMLAALTEATGTQARTIDDVRRAIGADAGADQARAYALMAIFCGLVALLALAAGVARHVRSYRHDVASLRVLGIGLGAARRAGRVELVALAVVVVLAVAAGGLLAVRLLLDGLPLVTLPPTALPLDNTPTLLTVVAPAALAAAAMLVVGGRARAVRPDATRPSTLREEEG</sequence>
<keyword evidence="3" id="KW-1185">Reference proteome</keyword>
<accession>A0A2R7YY50</accession>
<evidence type="ECO:0000256" key="1">
    <source>
        <dbReference type="SAM" id="Phobius"/>
    </source>
</evidence>
<dbReference type="RefSeq" id="WP_108344224.1">
    <property type="nucleotide sequence ID" value="NZ_PYXZ01000003.1"/>
</dbReference>
<gene>
    <name evidence="2" type="ORF">C7S10_09665</name>
</gene>
<dbReference type="EMBL" id="PYXZ01000003">
    <property type="protein sequence ID" value="PUA81283.1"/>
    <property type="molecule type" value="Genomic_DNA"/>
</dbReference>
<comment type="caution">
    <text evidence="2">The sequence shown here is derived from an EMBL/GenBank/DDBJ whole genome shotgun (WGS) entry which is preliminary data.</text>
</comment>
<dbReference type="Proteomes" id="UP000244867">
    <property type="component" value="Unassembled WGS sequence"/>
</dbReference>
<protein>
    <recommendedName>
        <fullName evidence="4">ABC3 transporter permease protein domain-containing protein</fullName>
    </recommendedName>
</protein>
<feature type="transmembrane region" description="Helical" evidence="1">
    <location>
        <begin position="739"/>
        <end position="757"/>
    </location>
</feature>
<dbReference type="OrthoDB" id="3761772at2"/>
<feature type="transmembrane region" description="Helical" evidence="1">
    <location>
        <begin position="48"/>
        <end position="65"/>
    </location>
</feature>
<evidence type="ECO:0008006" key="4">
    <source>
        <dbReference type="Google" id="ProtNLM"/>
    </source>
</evidence>
<feature type="transmembrane region" description="Helical" evidence="1">
    <location>
        <begin position="85"/>
        <end position="111"/>
    </location>
</feature>
<name>A0A2R7YY50_9ACTN</name>
<evidence type="ECO:0000313" key="2">
    <source>
        <dbReference type="EMBL" id="PUA81283.1"/>
    </source>
</evidence>
<evidence type="ECO:0000313" key="3">
    <source>
        <dbReference type="Proteomes" id="UP000244867"/>
    </source>
</evidence>
<dbReference type="AlphaFoldDB" id="A0A2R7YY50"/>
<proteinExistence type="predicted"/>
<feature type="transmembrane region" description="Helical" evidence="1">
    <location>
        <begin position="255"/>
        <end position="276"/>
    </location>
</feature>
<feature type="transmembrane region" description="Helical" evidence="1">
    <location>
        <begin position="696"/>
        <end position="719"/>
    </location>
</feature>